<dbReference type="Gene3D" id="3.30.420.10">
    <property type="entry name" value="Ribonuclease H-like superfamily/Ribonuclease H"/>
    <property type="match status" value="1"/>
</dbReference>
<keyword evidence="4" id="KW-1185">Reference proteome</keyword>
<dbReference type="EMBL" id="SDMP01000015">
    <property type="protein sequence ID" value="RYR06915.1"/>
    <property type="molecule type" value="Genomic_DNA"/>
</dbReference>
<dbReference type="InterPro" id="IPR026960">
    <property type="entry name" value="RVT-Znf"/>
</dbReference>
<proteinExistence type="predicted"/>
<reference evidence="3 4" key="1">
    <citation type="submission" date="2019-01" db="EMBL/GenBank/DDBJ databases">
        <title>Sequencing of cultivated peanut Arachis hypogaea provides insights into genome evolution and oil improvement.</title>
        <authorList>
            <person name="Chen X."/>
        </authorList>
    </citation>
    <scope>NUCLEOTIDE SEQUENCE [LARGE SCALE GENOMIC DNA]</scope>
    <source>
        <strain evidence="4">cv. Fuhuasheng</strain>
        <tissue evidence="3">Leaves</tissue>
    </source>
</reference>
<organism evidence="3 4">
    <name type="scientific">Arachis hypogaea</name>
    <name type="common">Peanut</name>
    <dbReference type="NCBI Taxonomy" id="3818"/>
    <lineage>
        <taxon>Eukaryota</taxon>
        <taxon>Viridiplantae</taxon>
        <taxon>Streptophyta</taxon>
        <taxon>Embryophyta</taxon>
        <taxon>Tracheophyta</taxon>
        <taxon>Spermatophyta</taxon>
        <taxon>Magnoliopsida</taxon>
        <taxon>eudicotyledons</taxon>
        <taxon>Gunneridae</taxon>
        <taxon>Pentapetalae</taxon>
        <taxon>rosids</taxon>
        <taxon>fabids</taxon>
        <taxon>Fabales</taxon>
        <taxon>Fabaceae</taxon>
        <taxon>Papilionoideae</taxon>
        <taxon>50 kb inversion clade</taxon>
        <taxon>dalbergioids sensu lato</taxon>
        <taxon>Dalbergieae</taxon>
        <taxon>Pterocarpus clade</taxon>
        <taxon>Arachis</taxon>
    </lineage>
</organism>
<dbReference type="InterPro" id="IPR002156">
    <property type="entry name" value="RNaseH_domain"/>
</dbReference>
<evidence type="ECO:0000259" key="2">
    <source>
        <dbReference type="Pfam" id="PF13966"/>
    </source>
</evidence>
<dbReference type="CDD" id="cd06222">
    <property type="entry name" value="RNase_H_like"/>
    <property type="match status" value="1"/>
</dbReference>
<feature type="domain" description="Reverse transcriptase zinc-binding" evidence="2">
    <location>
        <begin position="97"/>
        <end position="182"/>
    </location>
</feature>
<gene>
    <name evidence="3" type="ORF">Ahy_B05g074232</name>
</gene>
<dbReference type="SUPFAM" id="SSF53098">
    <property type="entry name" value="Ribonuclease H-like"/>
    <property type="match status" value="1"/>
</dbReference>
<dbReference type="Pfam" id="PF13456">
    <property type="entry name" value="RVT_3"/>
    <property type="match status" value="1"/>
</dbReference>
<dbReference type="PANTHER" id="PTHR47723:SF19">
    <property type="entry name" value="POLYNUCLEOTIDYL TRANSFERASE, RIBONUCLEASE H-LIKE SUPERFAMILY PROTEIN"/>
    <property type="match status" value="1"/>
</dbReference>
<sequence length="434" mass="49022">MSNCIWRVGDGSLIRFWEHYWIPGVGSLSATTNQVSNNANSSDMLIDFLDVSGQWDVRKVQEILPEDIVKRIVTISSPSPWKEADYIAWGPSSDGQFSIKIAYQNHRDTQVTPNKNFQLVWMWQGPKRVRTFLWPVTHNAILTNVEKSCRHLTTDDACPQCRQNEESILHFLRDCFYARSVWRRFIPSNGINSFFNTSLHDWLALNLTTNNYWSCLFGVAISSLWFFRNKLVFNGEIVNAASVSYQIRARAKEFLKVVNSNLSPKNNQATSGCLVSWSRPNGDCIKLNVDGSWYAHRSNAACGGVFRDSAERYLKGFSGNLGNCSIMHAELWAIIHGLTIATTNGYQNLVVESDSAAAINFIKDGSSPGHYCALLIQDIRILAARLQQVSWMHVLREANMVADQKPRRDKNSPLDCTFLIAPLQISTMPCDVTV</sequence>
<dbReference type="InterPro" id="IPR012337">
    <property type="entry name" value="RNaseH-like_sf"/>
</dbReference>
<dbReference type="GO" id="GO:0003676">
    <property type="term" value="F:nucleic acid binding"/>
    <property type="evidence" value="ECO:0007669"/>
    <property type="project" value="InterPro"/>
</dbReference>
<accession>A0A444YYA2</accession>
<dbReference type="InterPro" id="IPR053151">
    <property type="entry name" value="RNase_H-like"/>
</dbReference>
<comment type="caution">
    <text evidence="3">The sequence shown here is derived from an EMBL/GenBank/DDBJ whole genome shotgun (WGS) entry which is preliminary data.</text>
</comment>
<dbReference type="InterPro" id="IPR036397">
    <property type="entry name" value="RNaseH_sf"/>
</dbReference>
<dbReference type="Proteomes" id="UP000289738">
    <property type="component" value="Chromosome B05"/>
</dbReference>
<protein>
    <submittedName>
        <fullName evidence="3">Uncharacterized protein</fullName>
    </submittedName>
</protein>
<dbReference type="PANTHER" id="PTHR47723">
    <property type="entry name" value="OS05G0353850 PROTEIN"/>
    <property type="match status" value="1"/>
</dbReference>
<dbReference type="Pfam" id="PF13966">
    <property type="entry name" value="zf-RVT"/>
    <property type="match status" value="1"/>
</dbReference>
<evidence type="ECO:0000259" key="1">
    <source>
        <dbReference type="Pfam" id="PF13456"/>
    </source>
</evidence>
<evidence type="ECO:0000313" key="4">
    <source>
        <dbReference type="Proteomes" id="UP000289738"/>
    </source>
</evidence>
<dbReference type="GO" id="GO:0004523">
    <property type="term" value="F:RNA-DNA hybrid ribonuclease activity"/>
    <property type="evidence" value="ECO:0007669"/>
    <property type="project" value="InterPro"/>
</dbReference>
<evidence type="ECO:0000313" key="3">
    <source>
        <dbReference type="EMBL" id="RYR06915.1"/>
    </source>
</evidence>
<name>A0A444YYA2_ARAHY</name>
<dbReference type="AlphaFoldDB" id="A0A444YYA2"/>
<dbReference type="STRING" id="3818.A0A444YYA2"/>
<feature type="domain" description="RNase H type-1" evidence="1">
    <location>
        <begin position="288"/>
        <end position="404"/>
    </location>
</feature>
<dbReference type="InterPro" id="IPR044730">
    <property type="entry name" value="RNase_H-like_dom_plant"/>
</dbReference>